<dbReference type="InterPro" id="IPR008969">
    <property type="entry name" value="CarboxyPept-like_regulatory"/>
</dbReference>
<evidence type="ECO:0000313" key="11">
    <source>
        <dbReference type="Proteomes" id="UP000186917"/>
    </source>
</evidence>
<dbReference type="PROSITE" id="PS52016">
    <property type="entry name" value="TONB_DEPENDENT_REC_3"/>
    <property type="match status" value="1"/>
</dbReference>
<dbReference type="NCBIfam" id="TIGR04057">
    <property type="entry name" value="SusC_RagA_signa"/>
    <property type="match status" value="1"/>
</dbReference>
<keyword evidence="6 7" id="KW-0998">Cell outer membrane</keyword>
<evidence type="ECO:0000256" key="2">
    <source>
        <dbReference type="ARBA" id="ARBA00022448"/>
    </source>
</evidence>
<evidence type="ECO:0000256" key="4">
    <source>
        <dbReference type="ARBA" id="ARBA00022692"/>
    </source>
</evidence>
<gene>
    <name evidence="10" type="ORF">SAMN05421788_10339</name>
</gene>
<evidence type="ECO:0000259" key="9">
    <source>
        <dbReference type="Pfam" id="PF07715"/>
    </source>
</evidence>
<dbReference type="Proteomes" id="UP000186917">
    <property type="component" value="Unassembled WGS sequence"/>
</dbReference>
<dbReference type="Pfam" id="PF07715">
    <property type="entry name" value="Plug"/>
    <property type="match status" value="1"/>
</dbReference>
<keyword evidence="3 7" id="KW-1134">Transmembrane beta strand</keyword>
<proteinExistence type="inferred from homology"/>
<keyword evidence="11" id="KW-1185">Reference proteome</keyword>
<reference evidence="11" key="1">
    <citation type="submission" date="2017-01" db="EMBL/GenBank/DDBJ databases">
        <authorList>
            <person name="Varghese N."/>
            <person name="Submissions S."/>
        </authorList>
    </citation>
    <scope>NUCLEOTIDE SEQUENCE [LARGE SCALE GENOMIC DNA]</scope>
    <source>
        <strain evidence="11">DSM 21054</strain>
    </source>
</reference>
<evidence type="ECO:0000256" key="8">
    <source>
        <dbReference type="SAM" id="SignalP"/>
    </source>
</evidence>
<keyword evidence="8" id="KW-0732">Signal</keyword>
<dbReference type="InterPro" id="IPR039426">
    <property type="entry name" value="TonB-dep_rcpt-like"/>
</dbReference>
<dbReference type="EMBL" id="FTOR01000003">
    <property type="protein sequence ID" value="SIT03563.1"/>
    <property type="molecule type" value="Genomic_DNA"/>
</dbReference>
<dbReference type="InterPro" id="IPR012910">
    <property type="entry name" value="Plug_dom"/>
</dbReference>
<dbReference type="Gene3D" id="2.60.40.1120">
    <property type="entry name" value="Carboxypeptidase-like, regulatory domain"/>
    <property type="match status" value="1"/>
</dbReference>
<comment type="subcellular location">
    <subcellularLocation>
        <location evidence="1 7">Cell outer membrane</location>
        <topology evidence="1 7">Multi-pass membrane protein</topology>
    </subcellularLocation>
</comment>
<name>A0A1N7NZ04_9BACT</name>
<dbReference type="NCBIfam" id="TIGR04056">
    <property type="entry name" value="OMP_RagA_SusC"/>
    <property type="match status" value="1"/>
</dbReference>
<dbReference type="InterPro" id="IPR023997">
    <property type="entry name" value="TonB-dep_OMP_SusC/RagA_CS"/>
</dbReference>
<evidence type="ECO:0000256" key="1">
    <source>
        <dbReference type="ARBA" id="ARBA00004571"/>
    </source>
</evidence>
<accession>A0A1N7NZ04</accession>
<keyword evidence="5 7" id="KW-0472">Membrane</keyword>
<dbReference type="Gene3D" id="2.170.130.10">
    <property type="entry name" value="TonB-dependent receptor, plug domain"/>
    <property type="match status" value="1"/>
</dbReference>
<evidence type="ECO:0000256" key="7">
    <source>
        <dbReference type="PROSITE-ProRule" id="PRU01360"/>
    </source>
</evidence>
<keyword evidence="4 7" id="KW-0812">Transmembrane</keyword>
<sequence>MRCSAYVQRAVLCLCLFLVCIRVQANGQLYSLQLQNASLEQAFKTIKKITGYSFSYTTDMLYRTRPVTVNVSNGTLEVLLQQCFANQSLTYIIDGQYVIVKEKPHIPPLPTPQTPVTEKDADFGNSDAVVVDITGHVYDEKGNPLTGATVKVMGTMNSVVTDKEGKFVITGAPNKAILEVSFVGYYGKQVKVVAGAELKVFMELYSSELDDVLILAYSTTTKRLATGNVTTIAGSDLEKQPVSNPLLGLQGRVPGLIITQATGLPNSAVTVRIQGYNSLSSGNEPFYVVDGVPYASQLIPGLNTNVLGGNGGNPLNFINPADIESISVLKDADATSIYGSRAANGAIIITTKKGKIGPLKTSFNVQSGWSKVAYRQKLLNTQQYLEMRREAFKNDNLPVPSITATPTNTDYDVNGLWDTARYTDWQKELIGHTARYTTVNANVSGGGVTTQYLVGAGYQRQTTVFPGDLSDNKASLHFNLNSSSLNQRFSMQLTNNFLYDVNRIINTDLTKAAYSLAPNAPAVYKADGTLNWMPNPAGSSTFDNPFAMFERKFQVTTYNFISNLQLRYRLCKQLTIKSSFGYTYLQNNDFLTQPLTALAPELRTNSQRASAFSNSNISSWIIEPQLNWNKGFGRSRVEALVGSTIQKNISKAQQFQAVGFTSDKIIEDIKSATTVSVQGSTAAVYRYNALFGSVNYNYDNKYVVNLNLRRDGSSRFGSENLFHNFGSIAGAWLFSNEEWMKSLVPGLTFGKLKASYGSTGNDQIGDYQFLSLFTSTSGGVGYQSTTGLAATGHTNPYLQWEETKKLQFGLDLGFVKDRILFNVNYFYNSSSNLLQPYALPAITGFGTVTRNFPALVRNYGWEMSLSTVNVKNADFAWSSSLNISIPRNKLVSFPGLDKSSYASRYVIGQPTTISQVYHFLGVDPATGMYQMADSKGLPTTNPSVLTDRTVVLNIAPKYYGGFQNQFSYKSIQLDFLFQFVKQLGYNTAALGNTNSGRFNLNQPVDILQRWQKPGDITSIQKYSTGITALLSTVNAASSDVYVADASFIRLKNVSCSWSVPERWLKRARLQTLRLYAQGQNLFTITRFKGLDPESQAVASLPPLRTMTLGLQLGF</sequence>
<comment type="similarity">
    <text evidence="7">Belongs to the TonB-dependent receptor family.</text>
</comment>
<dbReference type="STRING" id="477680.SAMN05421788_10339"/>
<evidence type="ECO:0000256" key="6">
    <source>
        <dbReference type="ARBA" id="ARBA00023237"/>
    </source>
</evidence>
<dbReference type="InterPro" id="IPR037066">
    <property type="entry name" value="Plug_dom_sf"/>
</dbReference>
<protein>
    <submittedName>
        <fullName evidence="10">TonB-linked outer membrane protein, SusC/RagA family</fullName>
    </submittedName>
</protein>
<dbReference type="OrthoDB" id="9768177at2"/>
<evidence type="ECO:0000256" key="5">
    <source>
        <dbReference type="ARBA" id="ARBA00023136"/>
    </source>
</evidence>
<dbReference type="InterPro" id="IPR036942">
    <property type="entry name" value="Beta-barrel_TonB_sf"/>
</dbReference>
<feature type="domain" description="TonB-dependent receptor plug" evidence="9">
    <location>
        <begin position="222"/>
        <end position="346"/>
    </location>
</feature>
<dbReference type="SUPFAM" id="SSF49464">
    <property type="entry name" value="Carboxypeptidase regulatory domain-like"/>
    <property type="match status" value="1"/>
</dbReference>
<keyword evidence="2 7" id="KW-0813">Transport</keyword>
<feature type="signal peptide" evidence="8">
    <location>
        <begin position="1"/>
        <end position="25"/>
    </location>
</feature>
<feature type="chain" id="PRO_5013066063" evidence="8">
    <location>
        <begin position="26"/>
        <end position="1114"/>
    </location>
</feature>
<dbReference type="AlphaFoldDB" id="A0A1N7NZ04"/>
<organism evidence="10 11">
    <name type="scientific">Filimonas lacunae</name>
    <dbReference type="NCBI Taxonomy" id="477680"/>
    <lineage>
        <taxon>Bacteria</taxon>
        <taxon>Pseudomonadati</taxon>
        <taxon>Bacteroidota</taxon>
        <taxon>Chitinophagia</taxon>
        <taxon>Chitinophagales</taxon>
        <taxon>Chitinophagaceae</taxon>
        <taxon>Filimonas</taxon>
    </lineage>
</organism>
<dbReference type="Gene3D" id="2.40.170.20">
    <property type="entry name" value="TonB-dependent receptor, beta-barrel domain"/>
    <property type="match status" value="1"/>
</dbReference>
<dbReference type="Pfam" id="PF13715">
    <property type="entry name" value="CarbopepD_reg_2"/>
    <property type="match status" value="1"/>
</dbReference>
<dbReference type="SUPFAM" id="SSF56935">
    <property type="entry name" value="Porins"/>
    <property type="match status" value="1"/>
</dbReference>
<dbReference type="InterPro" id="IPR023996">
    <property type="entry name" value="TonB-dep_OMP_SusC/RagA"/>
</dbReference>
<evidence type="ECO:0000256" key="3">
    <source>
        <dbReference type="ARBA" id="ARBA00022452"/>
    </source>
</evidence>
<evidence type="ECO:0000313" key="10">
    <source>
        <dbReference type="EMBL" id="SIT03563.1"/>
    </source>
</evidence>
<dbReference type="GO" id="GO:0009279">
    <property type="term" value="C:cell outer membrane"/>
    <property type="evidence" value="ECO:0007669"/>
    <property type="project" value="UniProtKB-SubCell"/>
</dbReference>